<proteinExistence type="predicted"/>
<dbReference type="KEGG" id="mema:MMAB1_2543"/>
<evidence type="ECO:0000313" key="1">
    <source>
        <dbReference type="EMBL" id="CVK33756.1"/>
    </source>
</evidence>
<name>A0A0X3BNQ0_9EURY</name>
<dbReference type="GeneID" id="27138172"/>
<evidence type="ECO:0000313" key="2">
    <source>
        <dbReference type="Proteomes" id="UP000069850"/>
    </source>
</evidence>
<protein>
    <submittedName>
        <fullName evidence="1">Uncharacterized protein</fullName>
    </submittedName>
</protein>
<dbReference type="GeneID" id="13355262"/>
<accession>A0A0X3BNQ0</accession>
<gene>
    <name evidence="1" type="ORF">MMAB1_2543</name>
</gene>
<organism evidence="1 2">
    <name type="scientific">Methanoculleus bourgensis</name>
    <dbReference type="NCBI Taxonomy" id="83986"/>
    <lineage>
        <taxon>Archaea</taxon>
        <taxon>Methanobacteriati</taxon>
        <taxon>Methanobacteriota</taxon>
        <taxon>Stenosarchaea group</taxon>
        <taxon>Methanomicrobia</taxon>
        <taxon>Methanomicrobiales</taxon>
        <taxon>Methanomicrobiaceae</taxon>
        <taxon>Methanoculleus</taxon>
    </lineage>
</organism>
<dbReference type="RefSeq" id="WP_014867854.1">
    <property type="nucleotide sequence ID" value="NZ_JBMHJL010000027.1"/>
</dbReference>
<dbReference type="AlphaFoldDB" id="A0A0X3BNQ0"/>
<dbReference type="EMBL" id="LT158599">
    <property type="protein sequence ID" value="CVK33756.1"/>
    <property type="molecule type" value="Genomic_DNA"/>
</dbReference>
<dbReference type="OMA" id="YKYVEAM"/>
<sequence length="96" mass="10668">MLIPIKHDDQRLWVDLSFGYEKHIYVGSTAELSRYLLTNARVDGILSDEEVTPDVTRAVTRLVDEGVDWEDVISQVSDCYGIPADFVEGIVSPVGA</sequence>
<dbReference type="Proteomes" id="UP000069850">
    <property type="component" value="Chromosome 1"/>
</dbReference>
<reference evidence="1 2" key="1">
    <citation type="submission" date="2016-01" db="EMBL/GenBank/DDBJ databases">
        <authorList>
            <person name="Manzoor S."/>
        </authorList>
    </citation>
    <scope>NUCLEOTIDE SEQUENCE [LARGE SCALE GENOMIC DNA]</scope>
    <source>
        <strain evidence="1">Methanoculleus sp MAB1</strain>
    </source>
</reference>